<dbReference type="GeneID" id="100745516"/>
<dbReference type="GO" id="GO:0016020">
    <property type="term" value="C:membrane"/>
    <property type="evidence" value="ECO:0007669"/>
    <property type="project" value="TreeGrafter"/>
</dbReference>
<gene>
    <name evidence="4" type="primary">LOC100745516</name>
</gene>
<dbReference type="Gene3D" id="1.10.3520.10">
    <property type="entry name" value="Glycolipid transfer protein"/>
    <property type="match status" value="1"/>
</dbReference>
<evidence type="ECO:0000259" key="2">
    <source>
        <dbReference type="Pfam" id="PF08718"/>
    </source>
</evidence>
<dbReference type="SUPFAM" id="SSF110004">
    <property type="entry name" value="Glycolipid transfer protein, GLTP"/>
    <property type="match status" value="1"/>
</dbReference>
<dbReference type="GO" id="GO:1902388">
    <property type="term" value="F:ceramide 1-phosphate transfer activity"/>
    <property type="evidence" value="ECO:0007669"/>
    <property type="project" value="TreeGrafter"/>
</dbReference>
<sequence>MYECVNECYKTRISISYYRKYDKIVKLPRIVCYRIMLSPSSSANDDEDVFTYQIEVLFPNITEDKIRTVEFLDAARGLVRTIEKLGKVFAPVKYDIQGNIDKLASRHVKDKEKNAILQDMILIEKNTETKLIATDALTWLTRALHMILLFFEQIVEDSKTATPTEDLVAFLKKAYKEALQPYHGWMAQQLFDLLSLMVPTRSQLLQTFTNEQTTEISIIIKSMEIYLMRLRKNVLAIQLFYKTNNL</sequence>
<dbReference type="GO" id="GO:1902387">
    <property type="term" value="F:ceramide 1-phosphate binding"/>
    <property type="evidence" value="ECO:0007669"/>
    <property type="project" value="TreeGrafter"/>
</dbReference>
<dbReference type="AlphaFoldDB" id="A0A6P3E5K0"/>
<evidence type="ECO:0000256" key="1">
    <source>
        <dbReference type="ARBA" id="ARBA00022448"/>
    </source>
</evidence>
<dbReference type="PANTHER" id="PTHR10219">
    <property type="entry name" value="GLYCOLIPID TRANSFER PROTEIN-RELATED"/>
    <property type="match status" value="1"/>
</dbReference>
<dbReference type="GO" id="GO:0005829">
    <property type="term" value="C:cytosol"/>
    <property type="evidence" value="ECO:0007669"/>
    <property type="project" value="TreeGrafter"/>
</dbReference>
<keyword evidence="3" id="KW-1185">Reference proteome</keyword>
<proteinExistence type="predicted"/>
<reference evidence="4" key="1">
    <citation type="submission" date="2025-08" db="UniProtKB">
        <authorList>
            <consortium name="RefSeq"/>
        </authorList>
    </citation>
    <scope>IDENTIFICATION</scope>
</reference>
<dbReference type="OrthoDB" id="205255at2759"/>
<evidence type="ECO:0000313" key="3">
    <source>
        <dbReference type="Proteomes" id="UP000515180"/>
    </source>
</evidence>
<name>A0A6P3E5K0_BOMIM</name>
<evidence type="ECO:0000313" key="4">
    <source>
        <dbReference type="RefSeq" id="XP_003494482.2"/>
    </source>
</evidence>
<accession>A0A6P3E5K0</accession>
<dbReference type="FunFam" id="1.10.3520.10:FF:000001">
    <property type="entry name" value="Pleckstrin domain-containing family A member 8"/>
    <property type="match status" value="1"/>
</dbReference>
<protein>
    <submittedName>
        <fullName evidence="4">Glycolipid transfer protein A isoform X1</fullName>
    </submittedName>
</protein>
<dbReference type="InterPro" id="IPR014830">
    <property type="entry name" value="Glycolipid_transfer_prot_dom"/>
</dbReference>
<dbReference type="KEGG" id="bim:100745516"/>
<dbReference type="RefSeq" id="XP_003494482.2">
    <property type="nucleotide sequence ID" value="XM_003494434.4"/>
</dbReference>
<organism evidence="3 4">
    <name type="scientific">Bombus impatiens</name>
    <name type="common">Bumblebee</name>
    <dbReference type="NCBI Taxonomy" id="132113"/>
    <lineage>
        <taxon>Eukaryota</taxon>
        <taxon>Metazoa</taxon>
        <taxon>Ecdysozoa</taxon>
        <taxon>Arthropoda</taxon>
        <taxon>Hexapoda</taxon>
        <taxon>Insecta</taxon>
        <taxon>Pterygota</taxon>
        <taxon>Neoptera</taxon>
        <taxon>Endopterygota</taxon>
        <taxon>Hymenoptera</taxon>
        <taxon>Apocrita</taxon>
        <taxon>Aculeata</taxon>
        <taxon>Apoidea</taxon>
        <taxon>Anthophila</taxon>
        <taxon>Apidae</taxon>
        <taxon>Bombus</taxon>
        <taxon>Pyrobombus</taxon>
    </lineage>
</organism>
<dbReference type="Pfam" id="PF08718">
    <property type="entry name" value="GLTP"/>
    <property type="match status" value="1"/>
</dbReference>
<dbReference type="InterPro" id="IPR036497">
    <property type="entry name" value="GLTP_sf"/>
</dbReference>
<dbReference type="Proteomes" id="UP000515180">
    <property type="component" value="Unplaced"/>
</dbReference>
<keyword evidence="1" id="KW-0813">Transport</keyword>
<feature type="domain" description="Glycolipid transfer protein" evidence="2">
    <location>
        <begin position="66"/>
        <end position="208"/>
    </location>
</feature>
<dbReference type="PANTHER" id="PTHR10219:SF25">
    <property type="entry name" value="PLECKSTRIN HOMOLOGY DOMAIN-CONTAINING FAMILY A MEMBER 8"/>
    <property type="match status" value="1"/>
</dbReference>